<evidence type="ECO:0000313" key="34">
    <source>
        <dbReference type="Proteomes" id="UP000308707"/>
    </source>
</evidence>
<evidence type="ECO:0000256" key="19">
    <source>
        <dbReference type="ARBA" id="ARBA00022989"/>
    </source>
</evidence>
<dbReference type="FunFam" id="1.10.3810.10:FF:000003">
    <property type="entry name" value="Penicillin-binding protein 1a"/>
    <property type="match status" value="1"/>
</dbReference>
<evidence type="ECO:0000259" key="31">
    <source>
        <dbReference type="Pfam" id="PF00912"/>
    </source>
</evidence>
<evidence type="ECO:0000256" key="13">
    <source>
        <dbReference type="ARBA" id="ARBA00022679"/>
    </source>
</evidence>
<evidence type="ECO:0000256" key="17">
    <source>
        <dbReference type="ARBA" id="ARBA00022968"/>
    </source>
</evidence>
<dbReference type="GO" id="GO:0009252">
    <property type="term" value="P:peptidoglycan biosynthetic process"/>
    <property type="evidence" value="ECO:0007669"/>
    <property type="project" value="UniProtKB-UniPathway"/>
</dbReference>
<feature type="domain" description="Penicillin-binding protein transpeptidase" evidence="30">
    <location>
        <begin position="423"/>
        <end position="711"/>
    </location>
</feature>
<dbReference type="NCBIfam" id="TIGR02074">
    <property type="entry name" value="PBP_1a_fam"/>
    <property type="match status" value="1"/>
</dbReference>
<dbReference type="GO" id="GO:0005886">
    <property type="term" value="C:plasma membrane"/>
    <property type="evidence" value="ECO:0007669"/>
    <property type="project" value="UniProtKB-SubCell"/>
</dbReference>
<dbReference type="GO" id="GO:0008658">
    <property type="term" value="F:penicillin binding"/>
    <property type="evidence" value="ECO:0007669"/>
    <property type="project" value="InterPro"/>
</dbReference>
<evidence type="ECO:0000256" key="5">
    <source>
        <dbReference type="ARBA" id="ARBA00007739"/>
    </source>
</evidence>
<dbReference type="Pfam" id="PF00905">
    <property type="entry name" value="Transpeptidase"/>
    <property type="match status" value="1"/>
</dbReference>
<evidence type="ECO:0000259" key="30">
    <source>
        <dbReference type="Pfam" id="PF00905"/>
    </source>
</evidence>
<sequence length="825" mass="90448">MSRFRRLLRWGLIASAGLVVLGLLAVGTLYYVVSSKLPDAQTLRNVELQEPLYVYARDGRLMALFGESRRYPVKISQVPDQVKQAFIAIEDARFYQHHGVDYKGVGRAIWLLATTDDKRVPGGSTITQQVARQFFLSSEYSYTRKLAEMLLAMKMERELTKDEIFELYLNKSFFGNRTYGIGAAAEYYYGKSLQQLSLDEIATLAGVPKFPSSGNPISNPERNRIRRDYILDRMVELKFVDAASAARAKSQPMHATPHERPVEVYAPYVAEMVRQEMIARFGGDVLTKGYHVTTTIDPTMQAAADIAVRQGLRVYDHRHGWNKIEQHFDLAADEDAAAIAARLRAIPAQAGLVPAIVASTGADGSATLVLADASEVVLPASAGARWPGKSPASLYKRGDLARIRRGEKEGEWLIDQLPRAQATLVSLEPETGALRALIGGLSFAGNKFNRATQARRQPGSSFKPFLYAAAFERGFNPASIVLDAPVVFRDRRGHMWRPQNDSGNFAGPMRLREALVQSRNLVSVRLLDAIGVDYARRYISHFGFDEAQLPPNLSMSLGTASLAPLDVARGYAVFANGGFQVKTWFIDEVKDRSGNVIFKEKPPTACRGCGQRAGQERAASNIVDGFDLGPTASKPAAPAPAGKPGKEPKEADPKAIAVADPDAVLAPRAIDERVAYQLVSMMRDVVQRGTGTAAKVLGREDVGGKTGSTNDHRDAWFSGFGGNLVTTVWVGRDNFQSLGYREYGGKAALPIWIDYMRVALKDVPIARNDPPDGMIKVSVGANGTLLPEGSGGIVEYVKVEDLERMETYTNYDTEQAPDEAAFDIF</sequence>
<dbReference type="SUPFAM" id="SSF53955">
    <property type="entry name" value="Lysozyme-like"/>
    <property type="match status" value="1"/>
</dbReference>
<dbReference type="UniPathway" id="UPA00219"/>
<dbReference type="EC" id="3.4.16.4" evidence="6"/>
<comment type="catalytic activity">
    <reaction evidence="26">
        <text>[GlcNAc-(1-&gt;4)-Mur2Ac(oyl-L-Ala-gamma-D-Glu-L-Lys-D-Ala-D-Ala)](n)-di-trans,octa-cis-undecaprenyl diphosphate + beta-D-GlcNAc-(1-&gt;4)-Mur2Ac(oyl-L-Ala-gamma-D-Glu-L-Lys-D-Ala-D-Ala)-di-trans,octa-cis-undecaprenyl diphosphate = [GlcNAc-(1-&gt;4)-Mur2Ac(oyl-L-Ala-gamma-D-Glu-L-Lys-D-Ala-D-Ala)](n+1)-di-trans,octa-cis-undecaprenyl diphosphate + di-trans,octa-cis-undecaprenyl diphosphate + H(+)</text>
        <dbReference type="Rhea" id="RHEA:23708"/>
        <dbReference type="Rhea" id="RHEA-COMP:9602"/>
        <dbReference type="Rhea" id="RHEA-COMP:9603"/>
        <dbReference type="ChEBI" id="CHEBI:15378"/>
        <dbReference type="ChEBI" id="CHEBI:58405"/>
        <dbReference type="ChEBI" id="CHEBI:60033"/>
        <dbReference type="ChEBI" id="CHEBI:78435"/>
        <dbReference type="EC" id="2.4.99.28"/>
    </reaction>
</comment>
<dbReference type="InterPro" id="IPR036950">
    <property type="entry name" value="PBP_transglycosylase"/>
</dbReference>
<dbReference type="InterPro" id="IPR023346">
    <property type="entry name" value="Lysozyme-like_dom_sf"/>
</dbReference>
<evidence type="ECO:0000256" key="28">
    <source>
        <dbReference type="SAM" id="MobiDB-lite"/>
    </source>
</evidence>
<dbReference type="PANTHER" id="PTHR32282">
    <property type="entry name" value="BINDING PROTEIN TRANSPEPTIDASE, PUTATIVE-RELATED"/>
    <property type="match status" value="1"/>
</dbReference>
<keyword evidence="34" id="KW-1185">Reference proteome</keyword>
<evidence type="ECO:0000256" key="14">
    <source>
        <dbReference type="ARBA" id="ARBA00022692"/>
    </source>
</evidence>
<dbReference type="InterPro" id="IPR001460">
    <property type="entry name" value="PCN-bd_Tpept"/>
</dbReference>
<evidence type="ECO:0000256" key="11">
    <source>
        <dbReference type="ARBA" id="ARBA00022670"/>
    </source>
</evidence>
<dbReference type="GO" id="GO:0030288">
    <property type="term" value="C:outer membrane-bounded periplasmic space"/>
    <property type="evidence" value="ECO:0007669"/>
    <property type="project" value="TreeGrafter"/>
</dbReference>
<comment type="caution">
    <text evidence="33">The sequence shown here is derived from an EMBL/GenBank/DDBJ whole genome shotgun (WGS) entry which is preliminary data.</text>
</comment>
<keyword evidence="22" id="KW-0511">Multifunctional enzyme</keyword>
<dbReference type="InterPro" id="IPR031376">
    <property type="entry name" value="PCB_OB"/>
</dbReference>
<keyword evidence="18" id="KW-0573">Peptidoglycan synthesis</keyword>
<dbReference type="Proteomes" id="UP000308707">
    <property type="component" value="Unassembled WGS sequence"/>
</dbReference>
<evidence type="ECO:0000256" key="16">
    <source>
        <dbReference type="ARBA" id="ARBA00022960"/>
    </source>
</evidence>
<comment type="subcellular location">
    <subcellularLocation>
        <location evidence="2">Cell inner membrane</location>
        <topology evidence="2">Single-pass type II membrane protein</topology>
    </subcellularLocation>
</comment>
<evidence type="ECO:0000256" key="1">
    <source>
        <dbReference type="ARBA" id="ARBA00002624"/>
    </source>
</evidence>
<dbReference type="PANTHER" id="PTHR32282:SF27">
    <property type="entry name" value="PENICILLIN-BINDING PROTEIN 1A"/>
    <property type="match status" value="1"/>
</dbReference>
<evidence type="ECO:0000256" key="4">
    <source>
        <dbReference type="ARBA" id="ARBA00007090"/>
    </source>
</evidence>
<dbReference type="GO" id="GO:0008955">
    <property type="term" value="F:peptidoglycan glycosyltransferase activity"/>
    <property type="evidence" value="ECO:0007669"/>
    <property type="project" value="UniProtKB-EC"/>
</dbReference>
<comment type="similarity">
    <text evidence="5">In the N-terminal section; belongs to the glycosyltransferase 51 family.</text>
</comment>
<comment type="similarity">
    <text evidence="4">In the C-terminal section; belongs to the transpeptidase family.</text>
</comment>
<organism evidence="33 34">
    <name type="scientific">Luteimonas gilva</name>
    <dbReference type="NCBI Taxonomy" id="2572684"/>
    <lineage>
        <taxon>Bacteria</taxon>
        <taxon>Pseudomonadati</taxon>
        <taxon>Pseudomonadota</taxon>
        <taxon>Gammaproteobacteria</taxon>
        <taxon>Lysobacterales</taxon>
        <taxon>Lysobacteraceae</taxon>
        <taxon>Luteimonas</taxon>
    </lineage>
</organism>
<keyword evidence="12" id="KW-0328">Glycosyltransferase</keyword>
<evidence type="ECO:0000256" key="3">
    <source>
        <dbReference type="ARBA" id="ARBA00004752"/>
    </source>
</evidence>
<evidence type="ECO:0000256" key="23">
    <source>
        <dbReference type="ARBA" id="ARBA00023316"/>
    </source>
</evidence>
<comment type="pathway">
    <text evidence="3">Cell wall biogenesis; peptidoglycan biosynthesis.</text>
</comment>
<dbReference type="GO" id="GO:0009002">
    <property type="term" value="F:serine-type D-Ala-D-Ala carboxypeptidase activity"/>
    <property type="evidence" value="ECO:0007669"/>
    <property type="project" value="UniProtKB-EC"/>
</dbReference>
<keyword evidence="15" id="KW-0378">Hydrolase</keyword>
<dbReference type="GO" id="GO:0006508">
    <property type="term" value="P:proteolysis"/>
    <property type="evidence" value="ECO:0007669"/>
    <property type="project" value="UniProtKB-KW"/>
</dbReference>
<dbReference type="Gene3D" id="3.40.710.10">
    <property type="entry name" value="DD-peptidase/beta-lactamase superfamily"/>
    <property type="match status" value="2"/>
</dbReference>
<dbReference type="GO" id="GO:0071555">
    <property type="term" value="P:cell wall organization"/>
    <property type="evidence" value="ECO:0007669"/>
    <property type="project" value="UniProtKB-KW"/>
</dbReference>
<keyword evidence="21" id="KW-0046">Antibiotic resistance</keyword>
<comment type="pathway">
    <text evidence="27">Glycan biosynthesis.</text>
</comment>
<gene>
    <name evidence="33" type="ORF">FCE95_11625</name>
</gene>
<dbReference type="GO" id="GO:0008360">
    <property type="term" value="P:regulation of cell shape"/>
    <property type="evidence" value="ECO:0007669"/>
    <property type="project" value="UniProtKB-KW"/>
</dbReference>
<keyword evidence="9" id="KW-0997">Cell inner membrane</keyword>
<keyword evidence="8" id="KW-1003">Cell membrane</keyword>
<dbReference type="SUPFAM" id="SSF56601">
    <property type="entry name" value="beta-lactamase/transpeptidase-like"/>
    <property type="match status" value="1"/>
</dbReference>
<evidence type="ECO:0000256" key="25">
    <source>
        <dbReference type="ARBA" id="ARBA00044770"/>
    </source>
</evidence>
<keyword evidence="20 29" id="KW-0472">Membrane</keyword>
<evidence type="ECO:0000256" key="6">
    <source>
        <dbReference type="ARBA" id="ARBA00012448"/>
    </source>
</evidence>
<evidence type="ECO:0000256" key="10">
    <source>
        <dbReference type="ARBA" id="ARBA00022645"/>
    </source>
</evidence>
<evidence type="ECO:0000256" key="20">
    <source>
        <dbReference type="ARBA" id="ARBA00023136"/>
    </source>
</evidence>
<comment type="function">
    <text evidence="1">Cell wall formation. Synthesis of cross-linked peptidoglycan from the lipid intermediates. The enzyme has a penicillin-insensitive transglycosylase N-terminal domain (formation of linear glycan strands) and a penicillin-sensitive transpeptidase C-terminal domain (cross-linking of the peptide subunits).</text>
</comment>
<keyword evidence="16" id="KW-0133">Cell shape</keyword>
<keyword evidence="11" id="KW-0645">Protease</keyword>
<evidence type="ECO:0000256" key="27">
    <source>
        <dbReference type="ARBA" id="ARBA00060592"/>
    </source>
</evidence>
<feature type="domain" description="Penicillin-binding protein OB-like" evidence="32">
    <location>
        <begin position="321"/>
        <end position="419"/>
    </location>
</feature>
<keyword evidence="17" id="KW-0735">Signal-anchor</keyword>
<proteinExistence type="inferred from homology"/>
<evidence type="ECO:0000256" key="2">
    <source>
        <dbReference type="ARBA" id="ARBA00004249"/>
    </source>
</evidence>
<dbReference type="AlphaFoldDB" id="A0A4U5JM65"/>
<evidence type="ECO:0000256" key="24">
    <source>
        <dbReference type="ARBA" id="ARBA00034000"/>
    </source>
</evidence>
<evidence type="ECO:0000256" key="29">
    <source>
        <dbReference type="SAM" id="Phobius"/>
    </source>
</evidence>
<dbReference type="InterPro" id="IPR012338">
    <property type="entry name" value="Beta-lactam/transpept-like"/>
</dbReference>
<evidence type="ECO:0000259" key="32">
    <source>
        <dbReference type="Pfam" id="PF17092"/>
    </source>
</evidence>
<dbReference type="GO" id="GO:0046677">
    <property type="term" value="P:response to antibiotic"/>
    <property type="evidence" value="ECO:0007669"/>
    <property type="project" value="UniProtKB-KW"/>
</dbReference>
<evidence type="ECO:0000256" key="9">
    <source>
        <dbReference type="ARBA" id="ARBA00022519"/>
    </source>
</evidence>
<protein>
    <recommendedName>
        <fullName evidence="7">Penicillin-binding protein 1A</fullName>
        <ecNumber evidence="25">2.4.99.28</ecNumber>
        <ecNumber evidence="6">3.4.16.4</ecNumber>
    </recommendedName>
</protein>
<evidence type="ECO:0000256" key="7">
    <source>
        <dbReference type="ARBA" id="ARBA00018638"/>
    </source>
</evidence>
<evidence type="ECO:0000256" key="18">
    <source>
        <dbReference type="ARBA" id="ARBA00022984"/>
    </source>
</evidence>
<evidence type="ECO:0000256" key="8">
    <source>
        <dbReference type="ARBA" id="ARBA00022475"/>
    </source>
</evidence>
<comment type="catalytic activity">
    <reaction evidence="24">
        <text>Preferential cleavage: (Ac)2-L-Lys-D-Ala-|-D-Ala. Also transpeptidation of peptidyl-alanyl moieties that are N-acyl substituents of D-alanine.</text>
        <dbReference type="EC" id="3.4.16.4"/>
    </reaction>
</comment>
<feature type="compositionally biased region" description="Low complexity" evidence="28">
    <location>
        <begin position="634"/>
        <end position="643"/>
    </location>
</feature>
<evidence type="ECO:0000256" key="15">
    <source>
        <dbReference type="ARBA" id="ARBA00022801"/>
    </source>
</evidence>
<name>A0A4U5JM65_9GAMM</name>
<keyword evidence="14 29" id="KW-0812">Transmembrane</keyword>
<keyword evidence="13" id="KW-0808">Transferase</keyword>
<accession>A0A4U5JM65</accession>
<feature type="compositionally biased region" description="Basic and acidic residues" evidence="28">
    <location>
        <begin position="644"/>
        <end position="653"/>
    </location>
</feature>
<evidence type="ECO:0000256" key="12">
    <source>
        <dbReference type="ARBA" id="ARBA00022676"/>
    </source>
</evidence>
<evidence type="ECO:0000256" key="22">
    <source>
        <dbReference type="ARBA" id="ARBA00023268"/>
    </source>
</evidence>
<evidence type="ECO:0000256" key="26">
    <source>
        <dbReference type="ARBA" id="ARBA00049902"/>
    </source>
</evidence>
<dbReference type="Pfam" id="PF00912">
    <property type="entry name" value="Transgly"/>
    <property type="match status" value="1"/>
</dbReference>
<dbReference type="FunFam" id="3.40.710.10:FF:000042">
    <property type="entry name" value="Penicillin-binding protein 1A"/>
    <property type="match status" value="1"/>
</dbReference>
<dbReference type="Gene3D" id="1.10.3810.10">
    <property type="entry name" value="Biosynthetic peptidoglycan transglycosylase-like"/>
    <property type="match status" value="1"/>
</dbReference>
<feature type="domain" description="Glycosyl transferase family 51" evidence="31">
    <location>
        <begin position="61"/>
        <end position="234"/>
    </location>
</feature>
<reference evidence="33 34" key="1">
    <citation type="submission" date="2019-04" db="EMBL/GenBank/DDBJ databases">
        <title>Reference strain of H23.</title>
        <authorList>
            <person name="Luo X."/>
        </authorList>
    </citation>
    <scope>NUCLEOTIDE SEQUENCE [LARGE SCALE GENOMIC DNA]</scope>
    <source>
        <strain evidence="33 34">H23</strain>
    </source>
</reference>
<dbReference type="EC" id="2.4.99.28" evidence="25"/>
<dbReference type="InterPro" id="IPR050396">
    <property type="entry name" value="Glycosyltr_51/Transpeptidase"/>
</dbReference>
<feature type="transmembrane region" description="Helical" evidence="29">
    <location>
        <begin position="12"/>
        <end position="33"/>
    </location>
</feature>
<evidence type="ECO:0000256" key="21">
    <source>
        <dbReference type="ARBA" id="ARBA00023251"/>
    </source>
</evidence>
<dbReference type="InterPro" id="IPR001264">
    <property type="entry name" value="Glyco_trans_51"/>
</dbReference>
<dbReference type="OrthoDB" id="9766909at2"/>
<evidence type="ECO:0000313" key="33">
    <source>
        <dbReference type="EMBL" id="TKR30742.1"/>
    </source>
</evidence>
<keyword evidence="19 29" id="KW-1133">Transmembrane helix</keyword>
<keyword evidence="10" id="KW-0121">Carboxypeptidase</keyword>
<feature type="region of interest" description="Disordered" evidence="28">
    <location>
        <begin position="624"/>
        <end position="653"/>
    </location>
</feature>
<dbReference type="Pfam" id="PF17092">
    <property type="entry name" value="PCB_OB"/>
    <property type="match status" value="1"/>
</dbReference>
<dbReference type="RefSeq" id="WP_137267173.1">
    <property type="nucleotide sequence ID" value="NZ_SZUA01000002.1"/>
</dbReference>
<dbReference type="EMBL" id="SZUA01000002">
    <property type="protein sequence ID" value="TKR30742.1"/>
    <property type="molecule type" value="Genomic_DNA"/>
</dbReference>
<keyword evidence="23" id="KW-0961">Cell wall biogenesis/degradation</keyword>